<keyword evidence="1" id="KW-0732">Signal</keyword>
<dbReference type="EMBL" id="OU015566">
    <property type="protein sequence ID" value="CAG5102879.1"/>
    <property type="molecule type" value="Genomic_DNA"/>
</dbReference>
<organism evidence="3 4">
    <name type="scientific">Oikopleura dioica</name>
    <name type="common">Tunicate</name>
    <dbReference type="NCBI Taxonomy" id="34765"/>
    <lineage>
        <taxon>Eukaryota</taxon>
        <taxon>Metazoa</taxon>
        <taxon>Chordata</taxon>
        <taxon>Tunicata</taxon>
        <taxon>Appendicularia</taxon>
        <taxon>Copelata</taxon>
        <taxon>Oikopleuridae</taxon>
        <taxon>Oikopleura</taxon>
    </lineage>
</organism>
<dbReference type="Proteomes" id="UP001158576">
    <property type="component" value="Chromosome 1"/>
</dbReference>
<evidence type="ECO:0000256" key="1">
    <source>
        <dbReference type="SAM" id="SignalP"/>
    </source>
</evidence>
<reference evidence="3 4" key="1">
    <citation type="submission" date="2021-04" db="EMBL/GenBank/DDBJ databases">
        <authorList>
            <person name="Bliznina A."/>
        </authorList>
    </citation>
    <scope>NUCLEOTIDE SEQUENCE [LARGE SCALE GENOMIC DNA]</scope>
</reference>
<evidence type="ECO:0000313" key="3">
    <source>
        <dbReference type="EMBL" id="CAG5102879.1"/>
    </source>
</evidence>
<feature type="signal peptide" evidence="1">
    <location>
        <begin position="1"/>
        <end position="15"/>
    </location>
</feature>
<name>A0ABN7SKK4_OIKDI</name>
<keyword evidence="4" id="KW-1185">Reference proteome</keyword>
<evidence type="ECO:0000313" key="4">
    <source>
        <dbReference type="Proteomes" id="UP001158576"/>
    </source>
</evidence>
<protein>
    <submittedName>
        <fullName evidence="3">Oidioi.mRNA.OKI2018_I69.chr1.g508.t1.cds</fullName>
    </submittedName>
</protein>
<dbReference type="InterPro" id="IPR042235">
    <property type="entry name" value="ZP-C_dom"/>
</dbReference>
<sequence>MKIFRLVASAATVSALDCFDGNNGGCSHLCTSGGCECPECWELDEFDSFNCKIQAGMATVTCSSTGTEILLNKCVAPDVEPDKINLNEPACHAVDFDDEHYRIATPSATSCGAMLHETEGVLHYEYITDFGMKVKSCVIFDSANQDLKIDLIEDFCPNDLGLDFHWGATNGNHVNFMYTSFAFPDSSADATMIVECDVELCNDEVCEQGCPLIPTSDSDSEMDVLGS</sequence>
<proteinExistence type="predicted"/>
<dbReference type="Gene3D" id="2.60.40.4100">
    <property type="entry name" value="Zona pellucida, ZP-C domain"/>
    <property type="match status" value="1"/>
</dbReference>
<gene>
    <name evidence="3" type="ORF">OKIOD_LOCUS9273</name>
</gene>
<accession>A0ABN7SKK4</accession>
<evidence type="ECO:0000259" key="2">
    <source>
        <dbReference type="PROSITE" id="PS51034"/>
    </source>
</evidence>
<dbReference type="PROSITE" id="PS51257">
    <property type="entry name" value="PROKAR_LIPOPROTEIN"/>
    <property type="match status" value="1"/>
</dbReference>
<dbReference type="PROSITE" id="PS51034">
    <property type="entry name" value="ZP_2"/>
    <property type="match status" value="1"/>
</dbReference>
<feature type="chain" id="PRO_5045547613" evidence="1">
    <location>
        <begin position="16"/>
        <end position="227"/>
    </location>
</feature>
<dbReference type="InterPro" id="IPR001507">
    <property type="entry name" value="ZP_dom"/>
</dbReference>
<feature type="domain" description="ZP" evidence="2">
    <location>
        <begin position="1"/>
        <end position="217"/>
    </location>
</feature>